<name>A0A1X0NNV6_9TRYP</name>
<proteinExistence type="predicted"/>
<organism evidence="3 4">
    <name type="scientific">Trypanosoma theileri</name>
    <dbReference type="NCBI Taxonomy" id="67003"/>
    <lineage>
        <taxon>Eukaryota</taxon>
        <taxon>Discoba</taxon>
        <taxon>Euglenozoa</taxon>
        <taxon>Kinetoplastea</taxon>
        <taxon>Metakinetoplastina</taxon>
        <taxon>Trypanosomatida</taxon>
        <taxon>Trypanosomatidae</taxon>
        <taxon>Trypanosoma</taxon>
    </lineage>
</organism>
<dbReference type="OrthoDB" id="277699at2759"/>
<dbReference type="Proteomes" id="UP000192257">
    <property type="component" value="Unassembled WGS sequence"/>
</dbReference>
<keyword evidence="2" id="KW-0472">Membrane</keyword>
<feature type="compositionally biased region" description="Basic and acidic residues" evidence="1">
    <location>
        <begin position="151"/>
        <end position="169"/>
    </location>
</feature>
<comment type="caution">
    <text evidence="3">The sequence shown here is derived from an EMBL/GenBank/DDBJ whole genome shotgun (WGS) entry which is preliminary data.</text>
</comment>
<accession>A0A1X0NNV6</accession>
<evidence type="ECO:0000256" key="2">
    <source>
        <dbReference type="SAM" id="Phobius"/>
    </source>
</evidence>
<gene>
    <name evidence="3" type="ORF">TM35_000292590</name>
</gene>
<sequence length="237" mass="27598">MSWWCSLSKQLLLQVRKHPAVENYARQGVNYVWNHPSRKKAATTFSNSWEEMRRRMESSIPVSKQSGFKKTKDSPGYTAYIINMWNMYKGRVFSFIAVNFMGIIFFFQFGSALWPMAKQMVAGFFDRKEIKIARDDNPVRTIKTRPVNTENPERADKQSGSHHEDEYEGKVKSLKESPFNFLDSSDEHVQKSMKQMERNMFGNMEKVDFSTSFKFRMSEDEEFRSSVGSNVINGSSP</sequence>
<evidence type="ECO:0000313" key="4">
    <source>
        <dbReference type="Proteomes" id="UP000192257"/>
    </source>
</evidence>
<dbReference type="EMBL" id="NBCO01000029">
    <property type="protein sequence ID" value="ORC86377.1"/>
    <property type="molecule type" value="Genomic_DNA"/>
</dbReference>
<keyword evidence="2" id="KW-0812">Transmembrane</keyword>
<dbReference type="AlphaFoldDB" id="A0A1X0NNV6"/>
<reference evidence="3 4" key="1">
    <citation type="submission" date="2017-03" db="EMBL/GenBank/DDBJ databases">
        <title>An alternative strategy for trypanosome survival in the mammalian bloodstream revealed through genome and transcriptome analysis of the ubiquitous bovine parasite Trypanosoma (Megatrypanum) theileri.</title>
        <authorList>
            <person name="Kelly S."/>
            <person name="Ivens A."/>
            <person name="Mott A."/>
            <person name="O'Neill E."/>
            <person name="Emms D."/>
            <person name="Macleod O."/>
            <person name="Voorheis P."/>
            <person name="Matthews J."/>
            <person name="Matthews K."/>
            <person name="Carrington M."/>
        </authorList>
    </citation>
    <scope>NUCLEOTIDE SEQUENCE [LARGE SCALE GENOMIC DNA]</scope>
    <source>
        <strain evidence="3">Edinburgh</strain>
    </source>
</reference>
<dbReference type="VEuPathDB" id="TriTrypDB:TM35_000292590"/>
<keyword evidence="4" id="KW-1185">Reference proteome</keyword>
<keyword evidence="2" id="KW-1133">Transmembrane helix</keyword>
<evidence type="ECO:0000256" key="1">
    <source>
        <dbReference type="SAM" id="MobiDB-lite"/>
    </source>
</evidence>
<feature type="transmembrane region" description="Helical" evidence="2">
    <location>
        <begin position="92"/>
        <end position="114"/>
    </location>
</feature>
<protein>
    <submittedName>
        <fullName evidence="3">Uncharacterized protein</fullName>
    </submittedName>
</protein>
<evidence type="ECO:0000313" key="3">
    <source>
        <dbReference type="EMBL" id="ORC86377.1"/>
    </source>
</evidence>
<feature type="region of interest" description="Disordered" evidence="1">
    <location>
        <begin position="136"/>
        <end position="169"/>
    </location>
</feature>
<dbReference type="RefSeq" id="XP_028880443.1">
    <property type="nucleotide sequence ID" value="XM_029028416.1"/>
</dbReference>
<dbReference type="GeneID" id="39988196"/>